<evidence type="ECO:0000313" key="7">
    <source>
        <dbReference type="EMBL" id="KAH3800009.1"/>
    </source>
</evidence>
<evidence type="ECO:0000259" key="6">
    <source>
        <dbReference type="PROSITE" id="PS50287"/>
    </source>
</evidence>
<dbReference type="GO" id="GO:0006508">
    <property type="term" value="P:proteolysis"/>
    <property type="evidence" value="ECO:0007669"/>
    <property type="project" value="InterPro"/>
</dbReference>
<feature type="domain" description="SRCR" evidence="6">
    <location>
        <begin position="158"/>
        <end position="257"/>
    </location>
</feature>
<proteinExistence type="predicted"/>
<name>A0A9D4FLX2_DREPO</name>
<dbReference type="EMBL" id="JAIWYP010000007">
    <property type="protein sequence ID" value="KAH3800009.1"/>
    <property type="molecule type" value="Genomic_DNA"/>
</dbReference>
<dbReference type="PROSITE" id="PS50287">
    <property type="entry name" value="SRCR_2"/>
    <property type="match status" value="1"/>
</dbReference>
<keyword evidence="1" id="KW-0732">Signal</keyword>
<dbReference type="InterPro" id="IPR009003">
    <property type="entry name" value="Peptidase_S1_PA"/>
</dbReference>
<evidence type="ECO:0000256" key="2">
    <source>
        <dbReference type="ARBA" id="ARBA00022737"/>
    </source>
</evidence>
<dbReference type="PRINTS" id="PR00258">
    <property type="entry name" value="SPERACTRCPTR"/>
</dbReference>
<dbReference type="InterPro" id="IPR043504">
    <property type="entry name" value="Peptidase_S1_PA_chymotrypsin"/>
</dbReference>
<dbReference type="Gene3D" id="2.40.10.10">
    <property type="entry name" value="Trypsin-like serine proteases"/>
    <property type="match status" value="1"/>
</dbReference>
<comment type="caution">
    <text evidence="5">Lacks conserved residue(s) required for the propagation of feature annotation.</text>
</comment>
<gene>
    <name evidence="7" type="ORF">DPMN_153633</name>
</gene>
<evidence type="ECO:0000256" key="1">
    <source>
        <dbReference type="ARBA" id="ARBA00022729"/>
    </source>
</evidence>
<dbReference type="Proteomes" id="UP000828390">
    <property type="component" value="Unassembled WGS sequence"/>
</dbReference>
<dbReference type="InterPro" id="IPR018114">
    <property type="entry name" value="TRYPSIN_HIS"/>
</dbReference>
<dbReference type="GO" id="GO:0004252">
    <property type="term" value="F:serine-type endopeptidase activity"/>
    <property type="evidence" value="ECO:0007669"/>
    <property type="project" value="InterPro"/>
</dbReference>
<dbReference type="InterPro" id="IPR036772">
    <property type="entry name" value="SRCR-like_dom_sf"/>
</dbReference>
<dbReference type="InterPro" id="IPR001254">
    <property type="entry name" value="Trypsin_dom"/>
</dbReference>
<dbReference type="PROSITE" id="PS00134">
    <property type="entry name" value="TRYPSIN_HIS"/>
    <property type="match status" value="1"/>
</dbReference>
<keyword evidence="4" id="KW-0325">Glycoprotein</keyword>
<dbReference type="Pfam" id="PF00530">
    <property type="entry name" value="SRCR"/>
    <property type="match status" value="1"/>
</dbReference>
<dbReference type="SUPFAM" id="SSF56487">
    <property type="entry name" value="SRCR-like"/>
    <property type="match status" value="1"/>
</dbReference>
<dbReference type="GO" id="GO:0016020">
    <property type="term" value="C:membrane"/>
    <property type="evidence" value="ECO:0007669"/>
    <property type="project" value="InterPro"/>
</dbReference>
<dbReference type="FunFam" id="3.10.250.10:FF:000006">
    <property type="entry name" value="neurotrypsin isoform X2"/>
    <property type="match status" value="1"/>
</dbReference>
<dbReference type="PANTHER" id="PTHR48071:SF18">
    <property type="entry name" value="DELETED IN MALIGNANT BRAIN TUMORS 1 PROTEIN-RELATED"/>
    <property type="match status" value="1"/>
</dbReference>
<dbReference type="Pfam" id="PF00089">
    <property type="entry name" value="Trypsin"/>
    <property type="match status" value="1"/>
</dbReference>
<reference evidence="7" key="2">
    <citation type="submission" date="2020-11" db="EMBL/GenBank/DDBJ databases">
        <authorList>
            <person name="McCartney M.A."/>
            <person name="Auch B."/>
            <person name="Kono T."/>
            <person name="Mallez S."/>
            <person name="Becker A."/>
            <person name="Gohl D.M."/>
            <person name="Silverstein K.A.T."/>
            <person name="Koren S."/>
            <person name="Bechman K.B."/>
            <person name="Herman A."/>
            <person name="Abrahante J.E."/>
            <person name="Garbe J."/>
        </authorList>
    </citation>
    <scope>NUCLEOTIDE SEQUENCE</scope>
    <source>
        <strain evidence="7">Duluth1</strain>
        <tissue evidence="7">Whole animal</tissue>
    </source>
</reference>
<dbReference type="SUPFAM" id="SSF50494">
    <property type="entry name" value="Trypsin-like serine proteases"/>
    <property type="match status" value="1"/>
</dbReference>
<evidence type="ECO:0000313" key="8">
    <source>
        <dbReference type="Proteomes" id="UP000828390"/>
    </source>
</evidence>
<comment type="caution">
    <text evidence="7">The sequence shown here is derived from an EMBL/GenBank/DDBJ whole genome shotgun (WGS) entry which is preliminary data.</text>
</comment>
<accession>A0A9D4FLX2</accession>
<keyword evidence="2" id="KW-0677">Repeat</keyword>
<evidence type="ECO:0000256" key="3">
    <source>
        <dbReference type="ARBA" id="ARBA00023157"/>
    </source>
</evidence>
<dbReference type="Gene3D" id="3.10.250.10">
    <property type="entry name" value="SRCR-like domain"/>
    <property type="match status" value="1"/>
</dbReference>
<protein>
    <recommendedName>
        <fullName evidence="6">SRCR domain-containing protein</fullName>
    </recommendedName>
</protein>
<feature type="disulfide bond" evidence="5">
    <location>
        <begin position="226"/>
        <end position="236"/>
    </location>
</feature>
<sequence>RLTPWPPVNGFTNTNTLVKNGERYNANCDKGFLFANKLTDAFLDGAVESLQVKNELGKFKLIAYHNIEYTTLECRDARLNPWAPANGFTSHDALVKNGESYSLRCNKGFVLYDVSRPDILVKSVFDVEVKNILGHLVYNNTDPVKNLKCEYDGPSFSVELVDGNNKHSGRVELIIGNLRGTVCDNEWDDNDAAVICRMLGYGGGKALIEAYFGQGSSSILLDDVQCDGKETSFMSCRHSGVGVHNCTHNEDAGVICSPICGMRPGFHEQISTTTLSYIDLKIVEGQPQSKGQYPWQVYVETQVGNKKWRCGGTIIDQRWILSAAHCFNNHL</sequence>
<organism evidence="7 8">
    <name type="scientific">Dreissena polymorpha</name>
    <name type="common">Zebra mussel</name>
    <name type="synonym">Mytilus polymorpha</name>
    <dbReference type="NCBI Taxonomy" id="45954"/>
    <lineage>
        <taxon>Eukaryota</taxon>
        <taxon>Metazoa</taxon>
        <taxon>Spiralia</taxon>
        <taxon>Lophotrochozoa</taxon>
        <taxon>Mollusca</taxon>
        <taxon>Bivalvia</taxon>
        <taxon>Autobranchia</taxon>
        <taxon>Heteroconchia</taxon>
        <taxon>Euheterodonta</taxon>
        <taxon>Imparidentia</taxon>
        <taxon>Neoheterodontei</taxon>
        <taxon>Myida</taxon>
        <taxon>Dreissenoidea</taxon>
        <taxon>Dreissenidae</taxon>
        <taxon>Dreissena</taxon>
    </lineage>
</organism>
<dbReference type="PANTHER" id="PTHR48071">
    <property type="entry name" value="SRCR DOMAIN-CONTAINING PROTEIN"/>
    <property type="match status" value="1"/>
</dbReference>
<evidence type="ECO:0000256" key="5">
    <source>
        <dbReference type="PROSITE-ProRule" id="PRU00196"/>
    </source>
</evidence>
<reference evidence="7" key="1">
    <citation type="journal article" date="2019" name="bioRxiv">
        <title>The Genome of the Zebra Mussel, Dreissena polymorpha: A Resource for Invasive Species Research.</title>
        <authorList>
            <person name="McCartney M.A."/>
            <person name="Auch B."/>
            <person name="Kono T."/>
            <person name="Mallez S."/>
            <person name="Zhang Y."/>
            <person name="Obille A."/>
            <person name="Becker A."/>
            <person name="Abrahante J.E."/>
            <person name="Garbe J."/>
            <person name="Badalamenti J.P."/>
            <person name="Herman A."/>
            <person name="Mangelson H."/>
            <person name="Liachko I."/>
            <person name="Sullivan S."/>
            <person name="Sone E.D."/>
            <person name="Koren S."/>
            <person name="Silverstein K.A.T."/>
            <person name="Beckman K.B."/>
            <person name="Gohl D.M."/>
        </authorList>
    </citation>
    <scope>NUCLEOTIDE SEQUENCE</scope>
    <source>
        <strain evidence="7">Duluth1</strain>
        <tissue evidence="7">Whole animal</tissue>
    </source>
</reference>
<keyword evidence="8" id="KW-1185">Reference proteome</keyword>
<dbReference type="SMART" id="SM00202">
    <property type="entry name" value="SR"/>
    <property type="match status" value="1"/>
</dbReference>
<evidence type="ECO:0000256" key="4">
    <source>
        <dbReference type="ARBA" id="ARBA00023180"/>
    </source>
</evidence>
<dbReference type="InterPro" id="IPR001190">
    <property type="entry name" value="SRCR"/>
</dbReference>
<dbReference type="AlphaFoldDB" id="A0A9D4FLX2"/>
<feature type="non-terminal residue" evidence="7">
    <location>
        <position position="1"/>
    </location>
</feature>
<keyword evidence="3 5" id="KW-1015">Disulfide bond</keyword>